<sequence>MACVAELGRWVLWPVVVFFDINALFCVSTVLFSFAPTALQHDSTLRRDSLCTTRWPLRVEPEPQSLVSAQKNINTYLPIETFQQIFRNILGEIKSLPSFLLEEDPEECEIDDEGDIVASGEYMRSRALYSTISTLVLVCKWWKAILEGMDDVWARVDVCLPAGAQRSLLHCGDSTAVQLCSTFDEWPVTVDFHAPKFVEAFTARSHQVTSIFFVGGGYNLWWFLNAVNGLRSYGILQQGGAFSNVQEMYLDNRTSVMPRTVDGQCDLYLPNLRKITLKSISLHIVGDLPKVEVAKLSYYTLDASHLAHAIKFIARMPALKDLELTLFNHLLWRYNFDSRVTTPFELQHLTAIVVDGLTSDMVQLVFNTIGMPNLESTRVQIADLDEHASYMHTGLSRNPDPFLHRFQECRCPLTITLETQQSPVHGASGTVCTISRASIQYPDVPHRAPPQFCACNWTYTIRVPNPNGLRDLVRSLKTCGPEVLTRVINLRLSVFHVSYLLSGTQRENDFDELLVALCYLEHMTLFGLTPISKHHDDDGSDGECCCVDNPYSKEARRTSEAGRVVMSLVTPRGGEFVCPMLRTAAFGFCEEPDVDGAVSDREVRKRYCMAGWIQGTVEAERPRLRVGLGLSHALMDRLREK</sequence>
<keyword evidence="3" id="KW-1185">Reference proteome</keyword>
<dbReference type="Proteomes" id="UP000813824">
    <property type="component" value="Unassembled WGS sequence"/>
</dbReference>
<evidence type="ECO:0000313" key="3">
    <source>
        <dbReference type="Proteomes" id="UP000813824"/>
    </source>
</evidence>
<accession>A0A8K0XKB0</accession>
<keyword evidence="1" id="KW-0472">Membrane</keyword>
<protein>
    <submittedName>
        <fullName evidence="2">Uncharacterized protein</fullName>
    </submittedName>
</protein>
<dbReference type="EMBL" id="JAEVFJ010000052">
    <property type="protein sequence ID" value="KAH8081312.1"/>
    <property type="molecule type" value="Genomic_DNA"/>
</dbReference>
<reference evidence="2" key="1">
    <citation type="journal article" date="2021" name="New Phytol.">
        <title>Evolutionary innovations through gain and loss of genes in the ectomycorrhizal Boletales.</title>
        <authorList>
            <person name="Wu G."/>
            <person name="Miyauchi S."/>
            <person name="Morin E."/>
            <person name="Kuo A."/>
            <person name="Drula E."/>
            <person name="Varga T."/>
            <person name="Kohler A."/>
            <person name="Feng B."/>
            <person name="Cao Y."/>
            <person name="Lipzen A."/>
            <person name="Daum C."/>
            <person name="Hundley H."/>
            <person name="Pangilinan J."/>
            <person name="Johnson J."/>
            <person name="Barry K."/>
            <person name="LaButti K."/>
            <person name="Ng V."/>
            <person name="Ahrendt S."/>
            <person name="Min B."/>
            <person name="Choi I.G."/>
            <person name="Park H."/>
            <person name="Plett J.M."/>
            <person name="Magnuson J."/>
            <person name="Spatafora J.W."/>
            <person name="Nagy L.G."/>
            <person name="Henrissat B."/>
            <person name="Grigoriev I.V."/>
            <person name="Yang Z.L."/>
            <person name="Xu J."/>
            <person name="Martin F.M."/>
        </authorList>
    </citation>
    <scope>NUCLEOTIDE SEQUENCE</scope>
    <source>
        <strain evidence="2">KKN 215</strain>
    </source>
</reference>
<organism evidence="2 3">
    <name type="scientific">Cristinia sonorae</name>
    <dbReference type="NCBI Taxonomy" id="1940300"/>
    <lineage>
        <taxon>Eukaryota</taxon>
        <taxon>Fungi</taxon>
        <taxon>Dikarya</taxon>
        <taxon>Basidiomycota</taxon>
        <taxon>Agaricomycotina</taxon>
        <taxon>Agaricomycetes</taxon>
        <taxon>Agaricomycetidae</taxon>
        <taxon>Agaricales</taxon>
        <taxon>Pleurotineae</taxon>
        <taxon>Stephanosporaceae</taxon>
        <taxon>Cristinia</taxon>
    </lineage>
</organism>
<keyword evidence="1" id="KW-0812">Transmembrane</keyword>
<name>A0A8K0XKB0_9AGAR</name>
<gene>
    <name evidence="2" type="ORF">BXZ70DRAFT_633902</name>
</gene>
<proteinExistence type="predicted"/>
<evidence type="ECO:0000313" key="2">
    <source>
        <dbReference type="EMBL" id="KAH8081312.1"/>
    </source>
</evidence>
<dbReference type="AlphaFoldDB" id="A0A8K0XKB0"/>
<feature type="transmembrane region" description="Helical" evidence="1">
    <location>
        <begin position="12"/>
        <end position="35"/>
    </location>
</feature>
<comment type="caution">
    <text evidence="2">The sequence shown here is derived from an EMBL/GenBank/DDBJ whole genome shotgun (WGS) entry which is preliminary data.</text>
</comment>
<keyword evidence="1" id="KW-1133">Transmembrane helix</keyword>
<evidence type="ECO:0000256" key="1">
    <source>
        <dbReference type="SAM" id="Phobius"/>
    </source>
</evidence>